<keyword evidence="3" id="KW-0309">Germination</keyword>
<dbReference type="InterPro" id="IPR046953">
    <property type="entry name" value="Spore_GerAC-like_C"/>
</dbReference>
<dbReference type="AlphaFoldDB" id="A0A942Y7S2"/>
<evidence type="ECO:0000313" key="12">
    <source>
        <dbReference type="Proteomes" id="UP000677265"/>
    </source>
</evidence>
<dbReference type="GO" id="GO:0009847">
    <property type="term" value="P:spore germination"/>
    <property type="evidence" value="ECO:0007669"/>
    <property type="project" value="InterPro"/>
</dbReference>
<evidence type="ECO:0000259" key="9">
    <source>
        <dbReference type="Pfam" id="PF25198"/>
    </source>
</evidence>
<keyword evidence="7" id="KW-0449">Lipoprotein</keyword>
<feature type="domain" description="Spore germination protein N-terminal" evidence="9">
    <location>
        <begin position="26"/>
        <end position="196"/>
    </location>
</feature>
<dbReference type="InterPro" id="IPR038501">
    <property type="entry name" value="Spore_GerAC_C_sf"/>
</dbReference>
<organism evidence="10">
    <name type="scientific">Neobacillus citreus</name>
    <dbReference type="NCBI Taxonomy" id="2833578"/>
    <lineage>
        <taxon>Bacteria</taxon>
        <taxon>Bacillati</taxon>
        <taxon>Bacillota</taxon>
        <taxon>Bacilli</taxon>
        <taxon>Bacillales</taxon>
        <taxon>Bacillaceae</taxon>
        <taxon>Neobacillus</taxon>
    </lineage>
</organism>
<evidence type="ECO:0000256" key="5">
    <source>
        <dbReference type="ARBA" id="ARBA00023136"/>
    </source>
</evidence>
<feature type="domain" description="Spore germination GerAC-like C-terminal" evidence="8">
    <location>
        <begin position="207"/>
        <end position="363"/>
    </location>
</feature>
<evidence type="ECO:0000313" key="11">
    <source>
        <dbReference type="EMBL" id="MCH6264045.1"/>
    </source>
</evidence>
<dbReference type="GO" id="GO:0016020">
    <property type="term" value="C:membrane"/>
    <property type="evidence" value="ECO:0007669"/>
    <property type="project" value="UniProtKB-SubCell"/>
</dbReference>
<keyword evidence="6" id="KW-0564">Palmitate</keyword>
<evidence type="ECO:0000256" key="6">
    <source>
        <dbReference type="ARBA" id="ARBA00023139"/>
    </source>
</evidence>
<evidence type="ECO:0000256" key="3">
    <source>
        <dbReference type="ARBA" id="ARBA00022544"/>
    </source>
</evidence>
<proteinExistence type="inferred from homology"/>
<sequence length="366" mass="42127">MKWIVKWSVAFHVVIVSLLLTGCGFKDIDKRLFVVSIGVDLAKNSSKKYDVHLKFAIPSGSKQQPNEFTIVSEQADSMSDAVRIIKTKVDKEIDFSHAKMILIGEKLAKQKGNAGIYYWLSRRRDIQMIAWVAVAKPGALEVLKVKPKSEQIPSNSLFLAMGKDGSETPYILPDFLFDFKMRLIERGLDPMLPIVEAKKEFVEINTTGLFNKSHMELTLTPEETKALNFLLNKEEKSAIWARKGKTRFFIDTQKIKSKYKIYTPKGKPPYIKFDIKIKGIVEETSRKIPNTRLAKYEKEVEKESNKFVKDVLVKIQKSGLDPIGFGLRYRSRHFNENDWEEWQKIYPKIIFKVDTKVKITDTGLIE</sequence>
<dbReference type="PANTHER" id="PTHR35789">
    <property type="entry name" value="SPORE GERMINATION PROTEIN B3"/>
    <property type="match status" value="1"/>
</dbReference>
<evidence type="ECO:0000256" key="7">
    <source>
        <dbReference type="ARBA" id="ARBA00023288"/>
    </source>
</evidence>
<dbReference type="Proteomes" id="UP000677265">
    <property type="component" value="Unassembled WGS sequence"/>
</dbReference>
<comment type="similarity">
    <text evidence="2">Belongs to the GerABKC lipoprotein family.</text>
</comment>
<keyword evidence="12" id="KW-1185">Reference proteome</keyword>
<dbReference type="EMBL" id="JAGYPE020000001">
    <property type="protein sequence ID" value="MCH6264045.1"/>
    <property type="molecule type" value="Genomic_DNA"/>
</dbReference>
<gene>
    <name evidence="11" type="ORF">KHB02_000705</name>
    <name evidence="10" type="ORF">KHB02_03530</name>
</gene>
<evidence type="ECO:0000256" key="4">
    <source>
        <dbReference type="ARBA" id="ARBA00022729"/>
    </source>
</evidence>
<accession>A0A942Y7S2</accession>
<dbReference type="NCBIfam" id="TIGR02887">
    <property type="entry name" value="spore_ger_x_C"/>
    <property type="match status" value="1"/>
</dbReference>
<name>A0A942Y7S2_9BACI</name>
<dbReference type="PANTHER" id="PTHR35789:SF1">
    <property type="entry name" value="SPORE GERMINATION PROTEIN B3"/>
    <property type="match status" value="1"/>
</dbReference>
<dbReference type="InterPro" id="IPR057336">
    <property type="entry name" value="GerAC_N"/>
</dbReference>
<reference evidence="10" key="1">
    <citation type="submission" date="2021-05" db="EMBL/GenBank/DDBJ databases">
        <title>Novel Bacillus species.</title>
        <authorList>
            <person name="Liu G."/>
        </authorList>
    </citation>
    <scope>NUCLEOTIDE SEQUENCE</scope>
    <source>
        <strain evidence="10 12">FJAT-50051</strain>
    </source>
</reference>
<dbReference type="InterPro" id="IPR008844">
    <property type="entry name" value="Spore_GerAC-like"/>
</dbReference>
<protein>
    <submittedName>
        <fullName evidence="10">Ger(X)C family spore germination protein</fullName>
    </submittedName>
</protein>
<dbReference type="Pfam" id="PF05504">
    <property type="entry name" value="Spore_GerAC"/>
    <property type="match status" value="1"/>
</dbReference>
<comment type="subcellular location">
    <subcellularLocation>
        <location evidence="1">Membrane</location>
        <topology evidence="1">Lipid-anchor</topology>
    </subcellularLocation>
</comment>
<dbReference type="Gene3D" id="3.30.300.210">
    <property type="entry name" value="Nutrient germinant receptor protein C, domain 3"/>
    <property type="match status" value="1"/>
</dbReference>
<keyword evidence="4" id="KW-0732">Signal</keyword>
<dbReference type="PROSITE" id="PS51257">
    <property type="entry name" value="PROKAR_LIPOPROTEIN"/>
    <property type="match status" value="1"/>
</dbReference>
<dbReference type="RefSeq" id="WP_213140442.1">
    <property type="nucleotide sequence ID" value="NZ_JAGYPE020000001.1"/>
</dbReference>
<comment type="caution">
    <text evidence="10">The sequence shown here is derived from an EMBL/GenBank/DDBJ whole genome shotgun (WGS) entry which is preliminary data.</text>
</comment>
<keyword evidence="5" id="KW-0472">Membrane</keyword>
<evidence type="ECO:0000313" key="10">
    <source>
        <dbReference type="EMBL" id="MBS4180459.1"/>
    </source>
</evidence>
<evidence type="ECO:0000256" key="2">
    <source>
        <dbReference type="ARBA" id="ARBA00007886"/>
    </source>
</evidence>
<evidence type="ECO:0000256" key="1">
    <source>
        <dbReference type="ARBA" id="ARBA00004635"/>
    </source>
</evidence>
<evidence type="ECO:0000259" key="8">
    <source>
        <dbReference type="Pfam" id="PF05504"/>
    </source>
</evidence>
<dbReference type="Pfam" id="PF25198">
    <property type="entry name" value="Spore_GerAC_N"/>
    <property type="match status" value="1"/>
</dbReference>
<dbReference type="EMBL" id="JAGYPE010000001">
    <property type="protein sequence ID" value="MBS4180459.1"/>
    <property type="molecule type" value="Genomic_DNA"/>
</dbReference>